<evidence type="ECO:0000256" key="2">
    <source>
        <dbReference type="ARBA" id="ARBA00010271"/>
    </source>
</evidence>
<dbReference type="AlphaFoldDB" id="A0A161X4W3"/>
<dbReference type="Pfam" id="PF03016">
    <property type="entry name" value="Exostosin_GT47"/>
    <property type="match status" value="1"/>
</dbReference>
<evidence type="ECO:0000313" key="8">
    <source>
        <dbReference type="Proteomes" id="UP000077755"/>
    </source>
</evidence>
<evidence type="ECO:0000256" key="3">
    <source>
        <dbReference type="ARBA" id="ARBA00022676"/>
    </source>
</evidence>
<keyword evidence="5" id="KW-0333">Golgi apparatus</keyword>
<evidence type="ECO:0000256" key="5">
    <source>
        <dbReference type="ARBA" id="ARBA00023034"/>
    </source>
</evidence>
<evidence type="ECO:0000256" key="4">
    <source>
        <dbReference type="ARBA" id="ARBA00022968"/>
    </source>
</evidence>
<comment type="subcellular location">
    <subcellularLocation>
        <location evidence="1">Golgi apparatus membrane</location>
        <topology evidence="1">Single-pass type II membrane protein</topology>
    </subcellularLocation>
</comment>
<organism evidence="7 8">
    <name type="scientific">Daucus carota subsp. sativus</name>
    <name type="common">Carrot</name>
    <dbReference type="NCBI Taxonomy" id="79200"/>
    <lineage>
        <taxon>Eukaryota</taxon>
        <taxon>Viridiplantae</taxon>
        <taxon>Streptophyta</taxon>
        <taxon>Embryophyta</taxon>
        <taxon>Tracheophyta</taxon>
        <taxon>Spermatophyta</taxon>
        <taxon>Magnoliopsida</taxon>
        <taxon>eudicotyledons</taxon>
        <taxon>Gunneridae</taxon>
        <taxon>Pentapetalae</taxon>
        <taxon>asterids</taxon>
        <taxon>campanulids</taxon>
        <taxon>Apiales</taxon>
        <taxon>Apiaceae</taxon>
        <taxon>Apioideae</taxon>
        <taxon>Scandiceae</taxon>
        <taxon>Daucinae</taxon>
        <taxon>Daucus</taxon>
        <taxon>Daucus sect. Daucus</taxon>
    </lineage>
</organism>
<proteinExistence type="inferred from homology"/>
<dbReference type="PANTHER" id="PTHR11062">
    <property type="entry name" value="EXOSTOSIN HEPARAN SULFATE GLYCOSYLTRANSFERASE -RELATED"/>
    <property type="match status" value="1"/>
</dbReference>
<keyword evidence="8" id="KW-1185">Reference proteome</keyword>
<reference evidence="7" key="1">
    <citation type="journal article" date="2016" name="Nat. Genet.">
        <title>A high-quality carrot genome assembly provides new insights into carotenoid accumulation and asterid genome evolution.</title>
        <authorList>
            <person name="Iorizzo M."/>
            <person name="Ellison S."/>
            <person name="Senalik D."/>
            <person name="Zeng P."/>
            <person name="Satapoomin P."/>
            <person name="Huang J."/>
            <person name="Bowman M."/>
            <person name="Iovene M."/>
            <person name="Sanseverino W."/>
            <person name="Cavagnaro P."/>
            <person name="Yildiz M."/>
            <person name="Macko-Podgorni A."/>
            <person name="Moranska E."/>
            <person name="Grzebelus E."/>
            <person name="Grzebelus D."/>
            <person name="Ashrafi H."/>
            <person name="Zheng Z."/>
            <person name="Cheng S."/>
            <person name="Spooner D."/>
            <person name="Van Deynze A."/>
            <person name="Simon P."/>
        </authorList>
    </citation>
    <scope>NUCLEOTIDE SEQUENCE</scope>
    <source>
        <tissue evidence="7">Leaf</tissue>
    </source>
</reference>
<gene>
    <name evidence="7" type="ORF">DCAR_0207707</name>
</gene>
<keyword evidence="3" id="KW-0808">Transferase</keyword>
<sequence length="529" mass="61479">MYRWWHKILIFLLFRLNWRRLFFVGVIFTTAGIFLILASLPYPLTLWNLSPSLKYLAHQPLDRTTVFIYKTALRASDKLATSNVGTKVVSLKNAAETNQSKIVIDGETVLNATSDENMETKEKVLTKPRVPSTYKTLTHSSLRYTESLKPGEALLYAKKEIEKASIVKNDRNLHAPLFHNVSSFKRSYELMELILKVYIYREGRRPIFHQPYLRGIYASEGWFMKSLKFNKKFVTNDPEKAHLFYLPYSARQSALALYVPNSHNLKPLSIYIRDYVNMLAAKYPFWNRSHGSDHFLAACHDWGSYTLTEHKELKEHSIKALCNADSSEGIFIPGKDVSLPETKLRNPKNLHRNLGGRRVSERHILAFFAGKMHGRVRPILRKTWSGKDNDMRIYGSIPIRVSKTLSYAEHMKSSKFCICPMGYEVNSPRIVEAIYYECVPVIIADNFVLPLSDVLNWSSFSVVVPEKDIPKLKEILLAITLRQYEEMQTNVRMLQKHFLWNHIPTKYDMFHMILHSIWVSRLNQIQMPE</sequence>
<keyword evidence="3" id="KW-0328">Glycosyltransferase</keyword>
<name>A0A161X4W3_DAUCS</name>
<dbReference type="OMA" id="QYWGGKD"/>
<dbReference type="PANTHER" id="PTHR11062:SF59">
    <property type="entry name" value="EXOSTOSIN FAMILY PROTEIN"/>
    <property type="match status" value="1"/>
</dbReference>
<dbReference type="Proteomes" id="UP000077755">
    <property type="component" value="Chromosome 2"/>
</dbReference>
<dbReference type="KEGG" id="dcr:108210140"/>
<reference evidence="7" key="2">
    <citation type="submission" date="2022-03" db="EMBL/GenBank/DDBJ databases">
        <title>Draft title - Genomic analysis of global carrot germplasm unveils the trajectory of domestication and the origin of high carotenoid orange carrot.</title>
        <authorList>
            <person name="Iorizzo M."/>
            <person name="Ellison S."/>
            <person name="Senalik D."/>
            <person name="Macko-Podgorni A."/>
            <person name="Grzebelus D."/>
            <person name="Bostan H."/>
            <person name="Rolling W."/>
            <person name="Curaba J."/>
            <person name="Simon P."/>
        </authorList>
    </citation>
    <scope>NUCLEOTIDE SEQUENCE</scope>
    <source>
        <tissue evidence="7">Leaf</tissue>
    </source>
</reference>
<dbReference type="EMBL" id="CP093344">
    <property type="protein sequence ID" value="WOG88472.1"/>
    <property type="molecule type" value="Genomic_DNA"/>
</dbReference>
<evidence type="ECO:0000256" key="1">
    <source>
        <dbReference type="ARBA" id="ARBA00004323"/>
    </source>
</evidence>
<keyword evidence="4" id="KW-0735">Signal-anchor</keyword>
<keyword evidence="4" id="KW-0812">Transmembrane</keyword>
<dbReference type="Gramene" id="KZN06005">
    <property type="protein sequence ID" value="KZN06005"/>
    <property type="gene ID" value="DCAR_006842"/>
</dbReference>
<dbReference type="GO" id="GO:0016757">
    <property type="term" value="F:glycosyltransferase activity"/>
    <property type="evidence" value="ECO:0007669"/>
    <property type="project" value="UniProtKB-KW"/>
</dbReference>
<accession>A0A161X4W3</accession>
<dbReference type="GO" id="GO:0000139">
    <property type="term" value="C:Golgi membrane"/>
    <property type="evidence" value="ECO:0007669"/>
    <property type="project" value="UniProtKB-SubCell"/>
</dbReference>
<evidence type="ECO:0000259" key="6">
    <source>
        <dbReference type="Pfam" id="PF03016"/>
    </source>
</evidence>
<evidence type="ECO:0000313" key="7">
    <source>
        <dbReference type="EMBL" id="WOG88472.1"/>
    </source>
</evidence>
<comment type="similarity">
    <text evidence="2">Belongs to the glycosyltransferase 47 family.</text>
</comment>
<feature type="domain" description="Exostosin GT47" evidence="6">
    <location>
        <begin position="195"/>
        <end position="476"/>
    </location>
</feature>
<protein>
    <recommendedName>
        <fullName evidence="6">Exostosin GT47 domain-containing protein</fullName>
    </recommendedName>
</protein>
<dbReference type="InterPro" id="IPR040911">
    <property type="entry name" value="Exostosin_GT47"/>
</dbReference>
<dbReference type="OrthoDB" id="1924787at2759"/>
<dbReference type="InterPro" id="IPR004263">
    <property type="entry name" value="Exostosin"/>
</dbReference>